<evidence type="ECO:0000256" key="2">
    <source>
        <dbReference type="ARBA" id="ARBA00005983"/>
    </source>
</evidence>
<keyword evidence="6" id="KW-0067">ATP-binding</keyword>
<dbReference type="Gene3D" id="1.20.144.10">
    <property type="entry name" value="Phosphatidic acid phosphatase type 2/haloperoxidase"/>
    <property type="match status" value="1"/>
</dbReference>
<keyword evidence="3" id="KW-0808">Transferase</keyword>
<dbReference type="GO" id="GO:0008654">
    <property type="term" value="P:phospholipid biosynthetic process"/>
    <property type="evidence" value="ECO:0007669"/>
    <property type="project" value="UniProtKB-KW"/>
</dbReference>
<evidence type="ECO:0000256" key="4">
    <source>
        <dbReference type="ARBA" id="ARBA00022741"/>
    </source>
</evidence>
<dbReference type="InterPro" id="IPR017438">
    <property type="entry name" value="ATP-NAD_kinase_N"/>
</dbReference>
<dbReference type="Pfam" id="PF19279">
    <property type="entry name" value="YegS_C"/>
    <property type="match status" value="1"/>
</dbReference>
<dbReference type="Gene3D" id="3.40.50.10330">
    <property type="entry name" value="Probable inorganic polyphosphate/atp-NAD kinase, domain 1"/>
    <property type="match status" value="1"/>
</dbReference>
<dbReference type="Gene3D" id="2.60.200.40">
    <property type="match status" value="1"/>
</dbReference>
<reference evidence="12 13" key="1">
    <citation type="submission" date="2020-01" db="EMBL/GenBank/DDBJ databases">
        <title>Insect and environment-associated Actinomycetes.</title>
        <authorList>
            <person name="Currrie C."/>
            <person name="Chevrette M."/>
            <person name="Carlson C."/>
            <person name="Stubbendieck R."/>
            <person name="Wendt-Pienkowski E."/>
        </authorList>
    </citation>
    <scope>NUCLEOTIDE SEQUENCE [LARGE SCALE GENOMIC DNA]</scope>
    <source>
        <strain evidence="12 13">SID7754</strain>
    </source>
</reference>
<dbReference type="SMART" id="SM00014">
    <property type="entry name" value="acidPPc"/>
    <property type="match status" value="1"/>
</dbReference>
<gene>
    <name evidence="12" type="ORF">G3I21_04940</name>
</gene>
<feature type="transmembrane region" description="Helical" evidence="10">
    <location>
        <begin position="40"/>
        <end position="62"/>
    </location>
</feature>
<evidence type="ECO:0000256" key="10">
    <source>
        <dbReference type="SAM" id="Phobius"/>
    </source>
</evidence>
<protein>
    <submittedName>
        <fullName evidence="12">Phosphatase PAP2 family protein</fullName>
    </submittedName>
</protein>
<comment type="similarity">
    <text evidence="2">Belongs to the diacylglycerol/lipid kinase family.</text>
</comment>
<evidence type="ECO:0000313" key="12">
    <source>
        <dbReference type="EMBL" id="NEB91076.1"/>
    </source>
</evidence>
<keyword evidence="7" id="KW-0444">Lipid biosynthesis</keyword>
<evidence type="ECO:0000256" key="6">
    <source>
        <dbReference type="ARBA" id="ARBA00022840"/>
    </source>
</evidence>
<dbReference type="InterPro" id="IPR016064">
    <property type="entry name" value="NAD/diacylglycerol_kinase_sf"/>
</dbReference>
<evidence type="ECO:0000313" key="13">
    <source>
        <dbReference type="Proteomes" id="UP000470520"/>
    </source>
</evidence>
<comment type="caution">
    <text evidence="12">The sequence shown here is derived from an EMBL/GenBank/DDBJ whole genome shotgun (WGS) entry which is preliminary data.</text>
</comment>
<dbReference type="Proteomes" id="UP000470520">
    <property type="component" value="Unassembled WGS sequence"/>
</dbReference>
<keyword evidence="4" id="KW-0547">Nucleotide-binding</keyword>
<name>A0A7K3QMF8_9ACTN</name>
<feature type="transmembrane region" description="Helical" evidence="10">
    <location>
        <begin position="226"/>
        <end position="245"/>
    </location>
</feature>
<dbReference type="GO" id="GO:0016301">
    <property type="term" value="F:kinase activity"/>
    <property type="evidence" value="ECO:0007669"/>
    <property type="project" value="UniProtKB-KW"/>
</dbReference>
<dbReference type="PANTHER" id="PTHR12358">
    <property type="entry name" value="SPHINGOSINE KINASE"/>
    <property type="match status" value="1"/>
</dbReference>
<comment type="cofactor">
    <cofactor evidence="1">
        <name>Mg(2+)</name>
        <dbReference type="ChEBI" id="CHEBI:18420"/>
    </cofactor>
</comment>
<proteinExistence type="inferred from homology"/>
<dbReference type="Pfam" id="PF00781">
    <property type="entry name" value="DAGK_cat"/>
    <property type="match status" value="1"/>
</dbReference>
<keyword evidence="8" id="KW-1208">Phospholipid metabolism</keyword>
<evidence type="ECO:0000256" key="1">
    <source>
        <dbReference type="ARBA" id="ARBA00001946"/>
    </source>
</evidence>
<feature type="transmembrane region" description="Helical" evidence="10">
    <location>
        <begin position="100"/>
        <end position="119"/>
    </location>
</feature>
<evidence type="ECO:0000259" key="11">
    <source>
        <dbReference type="PROSITE" id="PS50146"/>
    </source>
</evidence>
<dbReference type="PANTHER" id="PTHR12358:SF54">
    <property type="entry name" value="SPHINGOSINE KINASE RELATED PROTEIN"/>
    <property type="match status" value="1"/>
</dbReference>
<feature type="transmembrane region" description="Helical" evidence="10">
    <location>
        <begin position="170"/>
        <end position="189"/>
    </location>
</feature>
<keyword evidence="5" id="KW-0418">Kinase</keyword>
<dbReference type="InterPro" id="IPR045540">
    <property type="entry name" value="YegS/DAGK_C"/>
</dbReference>
<feature type="domain" description="DAGKc" evidence="11">
    <location>
        <begin position="267"/>
        <end position="395"/>
    </location>
</feature>
<dbReference type="InterPro" id="IPR036938">
    <property type="entry name" value="PAP2/HPO_sf"/>
</dbReference>
<keyword evidence="7" id="KW-0443">Lipid metabolism</keyword>
<feature type="region of interest" description="Disordered" evidence="9">
    <location>
        <begin position="1"/>
        <end position="32"/>
    </location>
</feature>
<sequence length="573" mass="59699">MPTAVPERSAGLPEDGPRPVSTGATATGNRRTMPRGVARAAASIGALAVCQAVLMIGLGFLITGPAKHVWPMTAEDGVNRGLERLRTSTLTTLSSIGSELGNTGTVIGVTLAACLGLIFIPKLPMWRQMSFLALGVALQSLVFLVITIAVDRQRPHVHRLDGSLPTSSYTSGHTGAATAIYGGLAVLVLSRVRSPWRRVLAALLLLLPVFVALSRLYRGMHHPTDVAGGMINGALSLLIVGHALLRDGRVSAPAALPEVPQAAPAELLPGRVAVVLNPTTVDESARDELLQVLAQHGHHEPVFIETTAADPGGGQTARALAEGAELVVVCGGDGTVRAAADRLAGSGVPLAVVPFGTGNLLARNLGLPLTPAEALDAALGGTPRVLDLARVEGDGLPATHFAVMSGVGLDAAMMKYAEEHDRAKATLGWPAYVLAAPKAMRGPRMSLSVRLDGGQPLRRKARMVLVGNTGELQGGLRLIPDAKPDDGVLDLLILDPRGPGGWLRTASTLLLHRKQDGGAGAGHPEFHTFRRAEFTFDAPEPREIDGDPVGTGLRLTVEVVPGALTVLVPDRES</sequence>
<keyword evidence="7" id="KW-0594">Phospholipid biosynthesis</keyword>
<feature type="transmembrane region" description="Helical" evidence="10">
    <location>
        <begin position="201"/>
        <end position="220"/>
    </location>
</feature>
<dbReference type="InterPro" id="IPR001206">
    <property type="entry name" value="Diacylglycerol_kinase_cat_dom"/>
</dbReference>
<dbReference type="CDD" id="cd03392">
    <property type="entry name" value="PAP2_like_2"/>
    <property type="match status" value="1"/>
</dbReference>
<dbReference type="EMBL" id="JAAGMR010000059">
    <property type="protein sequence ID" value="NEB91076.1"/>
    <property type="molecule type" value="Genomic_DNA"/>
</dbReference>
<dbReference type="SUPFAM" id="SSF48317">
    <property type="entry name" value="Acid phosphatase/Vanadium-dependent haloperoxidase"/>
    <property type="match status" value="1"/>
</dbReference>
<dbReference type="InterPro" id="IPR050187">
    <property type="entry name" value="Lipid_Phosphate_FormReg"/>
</dbReference>
<evidence type="ECO:0000256" key="5">
    <source>
        <dbReference type="ARBA" id="ARBA00022777"/>
    </source>
</evidence>
<keyword evidence="10" id="KW-1133">Transmembrane helix</keyword>
<accession>A0A7K3QMF8</accession>
<evidence type="ECO:0000256" key="3">
    <source>
        <dbReference type="ARBA" id="ARBA00022679"/>
    </source>
</evidence>
<dbReference type="PROSITE" id="PS50146">
    <property type="entry name" value="DAGK"/>
    <property type="match status" value="1"/>
</dbReference>
<feature type="transmembrane region" description="Helical" evidence="10">
    <location>
        <begin position="131"/>
        <end position="150"/>
    </location>
</feature>
<evidence type="ECO:0000256" key="8">
    <source>
        <dbReference type="ARBA" id="ARBA00023264"/>
    </source>
</evidence>
<evidence type="ECO:0000256" key="9">
    <source>
        <dbReference type="SAM" id="MobiDB-lite"/>
    </source>
</evidence>
<organism evidence="12 13">
    <name type="scientific">Streptomyces bauhiniae</name>
    <dbReference type="NCBI Taxonomy" id="2340725"/>
    <lineage>
        <taxon>Bacteria</taxon>
        <taxon>Bacillati</taxon>
        <taxon>Actinomycetota</taxon>
        <taxon>Actinomycetes</taxon>
        <taxon>Kitasatosporales</taxon>
        <taxon>Streptomycetaceae</taxon>
        <taxon>Streptomyces</taxon>
    </lineage>
</organism>
<dbReference type="GO" id="GO:0005524">
    <property type="term" value="F:ATP binding"/>
    <property type="evidence" value="ECO:0007669"/>
    <property type="project" value="UniProtKB-KW"/>
</dbReference>
<dbReference type="SUPFAM" id="SSF111331">
    <property type="entry name" value="NAD kinase/diacylglycerol kinase-like"/>
    <property type="match status" value="1"/>
</dbReference>
<keyword evidence="10" id="KW-0472">Membrane</keyword>
<dbReference type="AlphaFoldDB" id="A0A7K3QMF8"/>
<dbReference type="RefSeq" id="WP_164187031.1">
    <property type="nucleotide sequence ID" value="NZ_JAAGMR010000059.1"/>
</dbReference>
<dbReference type="SMART" id="SM00046">
    <property type="entry name" value="DAGKc"/>
    <property type="match status" value="1"/>
</dbReference>
<dbReference type="InterPro" id="IPR000326">
    <property type="entry name" value="PAP2/HPO"/>
</dbReference>
<keyword evidence="10" id="KW-0812">Transmembrane</keyword>
<evidence type="ECO:0000256" key="7">
    <source>
        <dbReference type="ARBA" id="ARBA00023209"/>
    </source>
</evidence>
<dbReference type="Pfam" id="PF01569">
    <property type="entry name" value="PAP2"/>
    <property type="match status" value="1"/>
</dbReference>